<dbReference type="EMBL" id="CP025408">
    <property type="protein sequence ID" value="AUH33057.1"/>
    <property type="molecule type" value="Genomic_DNA"/>
</dbReference>
<dbReference type="CDD" id="cd03801">
    <property type="entry name" value="GT4_PimA-like"/>
    <property type="match status" value="1"/>
</dbReference>
<dbReference type="Gene3D" id="3.40.50.2000">
    <property type="entry name" value="Glycogen Phosphorylase B"/>
    <property type="match status" value="2"/>
</dbReference>
<evidence type="ECO:0000259" key="1">
    <source>
        <dbReference type="Pfam" id="PF00534"/>
    </source>
</evidence>
<feature type="domain" description="Glycosyl transferase family 1" evidence="1">
    <location>
        <begin position="165"/>
        <end position="274"/>
    </location>
</feature>
<dbReference type="PANTHER" id="PTHR45947">
    <property type="entry name" value="SULFOQUINOVOSYL TRANSFERASE SQD2"/>
    <property type="match status" value="1"/>
</dbReference>
<dbReference type="InterPro" id="IPR028098">
    <property type="entry name" value="Glyco_trans_4-like_N"/>
</dbReference>
<dbReference type="InterPro" id="IPR001296">
    <property type="entry name" value="Glyco_trans_1"/>
</dbReference>
<sequence length="346" mass="37760">MGLPSVVHLVDDTTAGGVMRVVDHIITAPAMAEFAQHSLQCVDRGRLSLGRIKADVIVSHLAISWRSLPVLAALKLMNPHARLVHVEHSYTENFVAHNVTHERRFAVLLRIAYRLFDRVVAVSRAQGNWLVSSGAVPAARLSVIQSCVDLSAFLDLDRPIGPIRVIGAVGRLERQKGFDTLITAFRQTTNPDIALHIFGEGAEEQRLRNLASGDPRIAFFGLVAPIEAMGAVDAVAMPSRWEAYGLVAIEALAAGRALLTSDVDGLKDHLSLGAIAVQDASTEIWRTEIERLTEGDVSQPASTITTMEGLSTNFSRDWQRILHEDLAQRPNTGKQPCPMARVCLHD</sequence>
<dbReference type="Pfam" id="PF00534">
    <property type="entry name" value="Glycos_transf_1"/>
    <property type="match status" value="1"/>
</dbReference>
<protein>
    <submittedName>
        <fullName evidence="3">Glycosyl transferase</fullName>
    </submittedName>
</protein>
<dbReference type="Proteomes" id="UP000233742">
    <property type="component" value="Chromosome"/>
</dbReference>
<evidence type="ECO:0000313" key="4">
    <source>
        <dbReference type="Proteomes" id="UP000233742"/>
    </source>
</evidence>
<dbReference type="GO" id="GO:0016757">
    <property type="term" value="F:glycosyltransferase activity"/>
    <property type="evidence" value="ECO:0007669"/>
    <property type="project" value="InterPro"/>
</dbReference>
<dbReference type="RefSeq" id="WP_101459730.1">
    <property type="nucleotide sequence ID" value="NZ_CP025408.1"/>
</dbReference>
<dbReference type="SUPFAM" id="SSF53756">
    <property type="entry name" value="UDP-Glycosyltransferase/glycogen phosphorylase"/>
    <property type="match status" value="1"/>
</dbReference>
<proteinExistence type="predicted"/>
<keyword evidence="3" id="KW-0808">Transferase</keyword>
<dbReference type="InterPro" id="IPR050194">
    <property type="entry name" value="Glycosyltransferase_grp1"/>
</dbReference>
<evidence type="ECO:0000259" key="2">
    <source>
        <dbReference type="Pfam" id="PF13439"/>
    </source>
</evidence>
<evidence type="ECO:0000313" key="3">
    <source>
        <dbReference type="EMBL" id="AUH33057.1"/>
    </source>
</evidence>
<keyword evidence="4" id="KW-1185">Reference proteome</keyword>
<dbReference type="AlphaFoldDB" id="A0A2K9EI68"/>
<accession>A0A2K9EI68</accession>
<gene>
    <name evidence="3" type="ORF">CUV01_06320</name>
</gene>
<reference evidence="3 4" key="1">
    <citation type="submission" date="2017-12" db="EMBL/GenBank/DDBJ databases">
        <authorList>
            <person name="Hurst M.R.H."/>
        </authorList>
    </citation>
    <scope>NUCLEOTIDE SEQUENCE [LARGE SCALE GENOMIC DNA]</scope>
    <source>
        <strain evidence="3 4">BM15</strain>
    </source>
</reference>
<dbReference type="PANTHER" id="PTHR45947:SF3">
    <property type="entry name" value="SULFOQUINOVOSYL TRANSFERASE SQD2"/>
    <property type="match status" value="1"/>
</dbReference>
<name>A0A2K9EI68_9RHOB</name>
<dbReference type="Pfam" id="PF13439">
    <property type="entry name" value="Glyco_transf_4"/>
    <property type="match status" value="1"/>
</dbReference>
<dbReference type="KEGG" id="paro:CUV01_06320"/>
<dbReference type="OrthoDB" id="529131at2"/>
<organism evidence="3 4">
    <name type="scientific">Paracoccus tegillarcae</name>
    <dbReference type="NCBI Taxonomy" id="1529068"/>
    <lineage>
        <taxon>Bacteria</taxon>
        <taxon>Pseudomonadati</taxon>
        <taxon>Pseudomonadota</taxon>
        <taxon>Alphaproteobacteria</taxon>
        <taxon>Rhodobacterales</taxon>
        <taxon>Paracoccaceae</taxon>
        <taxon>Paracoccus</taxon>
    </lineage>
</organism>
<feature type="domain" description="Glycosyltransferase subfamily 4-like N-terminal" evidence="2">
    <location>
        <begin position="21"/>
        <end position="151"/>
    </location>
</feature>